<sequence>MVCFLLVLCSPAAMLNNLDTYVFKILKRYVTVFINKYDLHKLVVLLKCNVLTDDELIRSIFSGMLNTVQGISETREWRALIPKEP</sequence>
<organism evidence="2 3">
    <name type="scientific">Trichinella pseudospiralis</name>
    <name type="common">Parasitic roundworm</name>
    <dbReference type="NCBI Taxonomy" id="6337"/>
    <lineage>
        <taxon>Eukaryota</taxon>
        <taxon>Metazoa</taxon>
        <taxon>Ecdysozoa</taxon>
        <taxon>Nematoda</taxon>
        <taxon>Enoplea</taxon>
        <taxon>Dorylaimia</taxon>
        <taxon>Trichinellida</taxon>
        <taxon>Trichinellidae</taxon>
        <taxon>Trichinella</taxon>
    </lineage>
</organism>
<dbReference type="AlphaFoldDB" id="A0A0V1HPG0"/>
<name>A0A0V1HPG0_TRIPS</name>
<keyword evidence="1" id="KW-0732">Signal</keyword>
<dbReference type="EMBL" id="JYDS01000341">
    <property type="protein sequence ID" value="KRZ12422.1"/>
    <property type="molecule type" value="Genomic_DNA"/>
</dbReference>
<evidence type="ECO:0000256" key="1">
    <source>
        <dbReference type="SAM" id="SignalP"/>
    </source>
</evidence>
<feature type="signal peptide" evidence="1">
    <location>
        <begin position="1"/>
        <end position="15"/>
    </location>
</feature>
<reference evidence="2 3" key="1">
    <citation type="submission" date="2015-01" db="EMBL/GenBank/DDBJ databases">
        <title>Evolution of Trichinella species and genotypes.</title>
        <authorList>
            <person name="Korhonen P.K."/>
            <person name="Edoardo P."/>
            <person name="Giuseppe L.R."/>
            <person name="Gasser R.B."/>
        </authorList>
    </citation>
    <scope>NUCLEOTIDE SEQUENCE [LARGE SCALE GENOMIC DNA]</scope>
    <source>
        <strain evidence="2">ISS588</strain>
    </source>
</reference>
<accession>A0A0V1HPG0</accession>
<evidence type="ECO:0000313" key="2">
    <source>
        <dbReference type="EMBL" id="KRZ12422.1"/>
    </source>
</evidence>
<protein>
    <submittedName>
        <fullName evidence="2">Uncharacterized protein</fullName>
    </submittedName>
</protein>
<feature type="chain" id="PRO_5012091019" evidence="1">
    <location>
        <begin position="16"/>
        <end position="85"/>
    </location>
</feature>
<keyword evidence="3" id="KW-1185">Reference proteome</keyword>
<proteinExistence type="predicted"/>
<gene>
    <name evidence="2" type="ORF">T4B_5619</name>
</gene>
<evidence type="ECO:0000313" key="3">
    <source>
        <dbReference type="Proteomes" id="UP000054805"/>
    </source>
</evidence>
<dbReference type="Proteomes" id="UP000054805">
    <property type="component" value="Unassembled WGS sequence"/>
</dbReference>
<comment type="caution">
    <text evidence="2">The sequence shown here is derived from an EMBL/GenBank/DDBJ whole genome shotgun (WGS) entry which is preliminary data.</text>
</comment>